<evidence type="ECO:0000313" key="3">
    <source>
        <dbReference type="Proteomes" id="UP000628854"/>
    </source>
</evidence>
<dbReference type="InterPro" id="IPR002035">
    <property type="entry name" value="VWF_A"/>
</dbReference>
<name>A0ABQ1JWU1_9PROT</name>
<comment type="caution">
    <text evidence="2">The sequence shown here is derived from an EMBL/GenBank/DDBJ whole genome shotgun (WGS) entry which is preliminary data.</text>
</comment>
<dbReference type="InterPro" id="IPR036465">
    <property type="entry name" value="vWFA_dom_sf"/>
</dbReference>
<keyword evidence="3" id="KW-1185">Reference proteome</keyword>
<protein>
    <recommendedName>
        <fullName evidence="1">VWFA domain-containing protein</fullName>
    </recommendedName>
</protein>
<feature type="domain" description="VWFA" evidence="1">
    <location>
        <begin position="313"/>
        <end position="455"/>
    </location>
</feature>
<accession>A0ABQ1JWU1</accession>
<dbReference type="PROSITE" id="PS50234">
    <property type="entry name" value="VWFA"/>
    <property type="match status" value="1"/>
</dbReference>
<reference evidence="3" key="1">
    <citation type="journal article" date="2019" name="Int. J. Syst. Evol. Microbiol.">
        <title>The Global Catalogue of Microorganisms (GCM) 10K type strain sequencing project: providing services to taxonomists for standard genome sequencing and annotation.</title>
        <authorList>
            <consortium name="The Broad Institute Genomics Platform"/>
            <consortium name="The Broad Institute Genome Sequencing Center for Infectious Disease"/>
            <person name="Wu L."/>
            <person name="Ma J."/>
        </authorList>
    </citation>
    <scope>NUCLEOTIDE SEQUENCE [LARGE SCALE GENOMIC DNA]</scope>
    <source>
        <strain evidence="3">CGMCC 1.15928</strain>
    </source>
</reference>
<dbReference type="SUPFAM" id="SSF53300">
    <property type="entry name" value="vWA-like"/>
    <property type="match status" value="1"/>
</dbReference>
<evidence type="ECO:0000313" key="2">
    <source>
        <dbReference type="EMBL" id="GGB80720.1"/>
    </source>
</evidence>
<proteinExistence type="predicted"/>
<dbReference type="InterPro" id="IPR028087">
    <property type="entry name" value="Tad_N"/>
</dbReference>
<organism evidence="2 3">
    <name type="scientific">Henriciella pelagia</name>
    <dbReference type="NCBI Taxonomy" id="1977912"/>
    <lineage>
        <taxon>Bacteria</taxon>
        <taxon>Pseudomonadati</taxon>
        <taxon>Pseudomonadota</taxon>
        <taxon>Alphaproteobacteria</taxon>
        <taxon>Hyphomonadales</taxon>
        <taxon>Hyphomonadaceae</taxon>
        <taxon>Henriciella</taxon>
    </lineage>
</organism>
<evidence type="ECO:0000259" key="1">
    <source>
        <dbReference type="PROSITE" id="PS50234"/>
    </source>
</evidence>
<gene>
    <name evidence="2" type="ORF">GCM10011503_31860</name>
</gene>
<sequence length="466" mass="50492">MTTRSAFNVIGHWRRNMRGTTAMMFALVLLPLLCLAGFAIDNSRHSNRQNKVQHALDFAALAVARESLVNKRSDTEIQAMAQEFFDSELDLTGVMQLDAVIAKREDDEVSLSVQGSMPTGIMSIIGRKTLPVHAVSVAAFGDPSRAEIALVLDTSYSMTGTRHLALTKAANDFIDMLIDPKSDAVRASIVPFADYVNVGTSHKGESWLDVEPDRTDRWTSCSAPSGWHKKNCTWSTYKCTRDGIGSTCGRWECGGKTPPKVCKPASSTKTWHGCVKSRSDPLNIQDKSYATKRVEGFVTGSSWPCPSPIVPLTNDAKALKSAVAKLAIKNETYIPTGLSWGMRTLSSHEPFTEGTEAASFAASGGRKAIVLMSDGANTKAPSGNGMHTRNDEAAANKITRAACNEIKANGIELYTIAFEITDTTTKDMLRECASSTANYFDASDALKLQAAFANIGENFREIAIAR</sequence>
<dbReference type="RefSeq" id="WP_084394847.1">
    <property type="nucleotide sequence ID" value="NZ_BMKF01000003.1"/>
</dbReference>
<dbReference type="Proteomes" id="UP000628854">
    <property type="component" value="Unassembled WGS sequence"/>
</dbReference>
<dbReference type="Gene3D" id="3.40.50.410">
    <property type="entry name" value="von Willebrand factor, type A domain"/>
    <property type="match status" value="2"/>
</dbReference>
<dbReference type="Pfam" id="PF13400">
    <property type="entry name" value="Tad"/>
    <property type="match status" value="1"/>
</dbReference>
<dbReference type="EMBL" id="BMKF01000003">
    <property type="protein sequence ID" value="GGB80720.1"/>
    <property type="molecule type" value="Genomic_DNA"/>
</dbReference>